<proteinExistence type="predicted"/>
<comment type="caution">
    <text evidence="1">The sequence shown here is derived from an EMBL/GenBank/DDBJ whole genome shotgun (WGS) entry which is preliminary data.</text>
</comment>
<gene>
    <name evidence="1" type="ORF">KPL71_014960</name>
</gene>
<protein>
    <submittedName>
        <fullName evidence="1">Uncharacterized protein</fullName>
    </submittedName>
</protein>
<dbReference type="Proteomes" id="UP000829398">
    <property type="component" value="Chromosome 5"/>
</dbReference>
<reference evidence="2" key="1">
    <citation type="journal article" date="2023" name="Hortic. Res.">
        <title>A chromosome-level phased genome enabling allele-level studies in sweet orange: a case study on citrus Huanglongbing tolerance.</title>
        <authorList>
            <person name="Wu B."/>
            <person name="Yu Q."/>
            <person name="Deng Z."/>
            <person name="Duan Y."/>
            <person name="Luo F."/>
            <person name="Gmitter F. Jr."/>
        </authorList>
    </citation>
    <scope>NUCLEOTIDE SEQUENCE [LARGE SCALE GENOMIC DNA]</scope>
    <source>
        <strain evidence="2">cv. Valencia</strain>
    </source>
</reference>
<keyword evidence="2" id="KW-1185">Reference proteome</keyword>
<dbReference type="EMBL" id="CM039174">
    <property type="protein sequence ID" value="KAH9753106.1"/>
    <property type="molecule type" value="Genomic_DNA"/>
</dbReference>
<organism evidence="1 2">
    <name type="scientific">Citrus sinensis</name>
    <name type="common">Sweet orange</name>
    <name type="synonym">Citrus aurantium var. sinensis</name>
    <dbReference type="NCBI Taxonomy" id="2711"/>
    <lineage>
        <taxon>Eukaryota</taxon>
        <taxon>Viridiplantae</taxon>
        <taxon>Streptophyta</taxon>
        <taxon>Embryophyta</taxon>
        <taxon>Tracheophyta</taxon>
        <taxon>Spermatophyta</taxon>
        <taxon>Magnoliopsida</taxon>
        <taxon>eudicotyledons</taxon>
        <taxon>Gunneridae</taxon>
        <taxon>Pentapetalae</taxon>
        <taxon>rosids</taxon>
        <taxon>malvids</taxon>
        <taxon>Sapindales</taxon>
        <taxon>Rutaceae</taxon>
        <taxon>Aurantioideae</taxon>
        <taxon>Citrus</taxon>
    </lineage>
</organism>
<sequence length="1259" mass="145232">MRTNKERIERIETDIGSLQNKMEQMEIGFNDKLQRLEDTMNKLVESFSATRGTASHGTNENIGSSRHDTNENIGPSRSFREESERGRPPMPTRLAKLEFPRYAGDDPTEWFNRVTQYFEYQETTDEQKVVLAAYHLEGEANQWWQWMCKAYREEGRPVTWEIFVDELWARFGPTDCEDFDEALSRVKQTGSLREYQKEFERLGNRVHGWSQKALVGTFMGGLKTEIAEDIRMFRPRTLKEAISLARMKDDQITRQRRLFRPTIVSRTPPVPNRASPTVPFKRLSWEEMQRRRTQGLCFNCNDKFTVGHKCTKAQLLILEGEPQTEEFIYEEVTEDDPTTGPAEMEKPKISLYALTGWTAPQTMRVMARIGPYKIIVLIDSGSTHNFISTKLANLLQLPVKPMETFTVRVANGERLTCQGKFEQVQLFIQDISFSLTVYSLPISGLDMVLGVQWLELLGSVVCNWKTLTMEFEWGNRKQRLQGINPQMVQPASVTEVTKEIKQGHEVYAICFQIKLEESLGTLPPDMQQLLTNYEALFCEPTQLPPPRDIDHRIPLKEGTEAINVKPYRYAYFQKAEIEKQVQEMLTSGLIRPSTSPFSSPVLLVKKKDRSWRFCTDYRALNQVTIKDRFPIPTVDDMLGDLHGAAYFTKLDLRAGYHQVDDKKIAAMVTWPRPQNISELRGFLGLTGYYRKFVQRYGLLARPLTNLLKKGQFGWSDEAEKAFDNLKKAMTITPMLTMPNFNDTFIIETDASGDGIGAVLQQQGKPIAYMSRALGITKKAWSVYNKEMLAIVEAIRIWRPYLLGQGFTIQTDHRSIKFFLEQKVATPEQQKWMVAIWEEIKNAASNDEYMKRINSVVQAQPSGPYTLRDGMIFFKNKVVVPQALRDTLLFQAHDTKIGGHSGILRTFKRLSQQFYWPSMFQTVREYLSKCATCQQTKAETLKPAGLLQPLPIPCQVWDDITLDFIEALPWSQGKNAILVVVDRLSKSTHFMALSHPYSAKTVAEKFIEGVVKLHGMPKSIISDRDPIFISRFWQEFFNLSSTKLKMSSAYHPQTDGQTEVINRCLEQYLRCFVHQWPRKWHSFLPWAEFWYNTTFHVSTGMTPFQALYGRPPPTVPMYQLGSSPVHEVDQALHSRDELLLQLKKNLVTAANRMKQTADKGCRDVEFKQGDMVLLKLQPYRQTSVFRRAHQKLACRYFGPYLVLRKVGAVAYELQLPENARIHPVFHVSLLKKAVGDYDRKQVHEPRRSGRMPKPNHKYIT</sequence>
<evidence type="ECO:0000313" key="1">
    <source>
        <dbReference type="EMBL" id="KAH9753106.1"/>
    </source>
</evidence>
<name>A0ACB8KFI3_CITSI</name>
<accession>A0ACB8KFI3</accession>
<evidence type="ECO:0000313" key="2">
    <source>
        <dbReference type="Proteomes" id="UP000829398"/>
    </source>
</evidence>